<comment type="function">
    <text evidence="5">Plays a role in cell envelope biogenesis, maintenance of cell envelope integrity and membrane homeostasis.</text>
</comment>
<evidence type="ECO:0000256" key="4">
    <source>
        <dbReference type="ARBA" id="ARBA00023136"/>
    </source>
</evidence>
<sequence>MKFLFDLFPVILFFIAFQVADIYVATKVAMVATVIQIAWVWLKHRKVDAMQWLSLLIVMVFGGATLILHNPIFIKWKLTVLYWLFAAILIGSATLFGKNLLRPLMEKQLSLPDKIWSQLNLAWGLFFASVGALNLYIVYSFSDKVWAYFKMFGQMGLMLAFMIAQGVWLAKYMEEPSASATDSQDDR</sequence>
<dbReference type="AlphaFoldDB" id="A0AAE3NJE3"/>
<evidence type="ECO:0000256" key="1">
    <source>
        <dbReference type="ARBA" id="ARBA00022475"/>
    </source>
</evidence>
<dbReference type="EMBL" id="JAIVEX010000006">
    <property type="protein sequence ID" value="MDB0522633.1"/>
    <property type="molecule type" value="Genomic_DNA"/>
</dbReference>
<keyword evidence="3 5" id="KW-1133">Transmembrane helix</keyword>
<dbReference type="Proteomes" id="UP001143674">
    <property type="component" value="Unassembled WGS sequence"/>
</dbReference>
<feature type="transmembrane region" description="Helical" evidence="5">
    <location>
        <begin position="80"/>
        <end position="101"/>
    </location>
</feature>
<comment type="similarity">
    <text evidence="5">Belongs to the YciB family.</text>
</comment>
<keyword evidence="1 5" id="KW-1003">Cell membrane</keyword>
<dbReference type="NCBIfam" id="NF001325">
    <property type="entry name" value="PRK00259.1-3"/>
    <property type="match status" value="1"/>
</dbReference>
<proteinExistence type="inferred from homology"/>
<evidence type="ECO:0000256" key="2">
    <source>
        <dbReference type="ARBA" id="ARBA00022692"/>
    </source>
</evidence>
<keyword evidence="2 5" id="KW-0812">Transmembrane</keyword>
<accession>A0AAE3NJE3</accession>
<dbReference type="NCBIfam" id="TIGR00997">
    <property type="entry name" value="ispZ"/>
    <property type="match status" value="1"/>
</dbReference>
<evidence type="ECO:0000313" key="6">
    <source>
        <dbReference type="EMBL" id="MDB0522633.1"/>
    </source>
</evidence>
<comment type="caution">
    <text evidence="6">The sequence shown here is derived from an EMBL/GenBank/DDBJ whole genome shotgun (WGS) entry which is preliminary data.</text>
</comment>
<evidence type="ECO:0000256" key="3">
    <source>
        <dbReference type="ARBA" id="ARBA00022989"/>
    </source>
</evidence>
<dbReference type="PANTHER" id="PTHR36917">
    <property type="entry name" value="INTRACELLULAR SEPTATION PROTEIN A-RELATED"/>
    <property type="match status" value="1"/>
</dbReference>
<keyword evidence="4 5" id="KW-0472">Membrane</keyword>
<evidence type="ECO:0000313" key="7">
    <source>
        <dbReference type="Proteomes" id="UP001143674"/>
    </source>
</evidence>
<feature type="transmembrane region" description="Helical" evidence="5">
    <location>
        <begin position="151"/>
        <end position="170"/>
    </location>
</feature>
<dbReference type="Pfam" id="PF04279">
    <property type="entry name" value="IspA"/>
    <property type="match status" value="1"/>
</dbReference>
<comment type="subcellular location">
    <subcellularLocation>
        <location evidence="5">Cell inner membrane</location>
        <topology evidence="5">Multi-pass membrane protein</topology>
    </subcellularLocation>
</comment>
<name>A0AAE3NJE3_RALSL</name>
<feature type="transmembrane region" description="Helical" evidence="5">
    <location>
        <begin position="121"/>
        <end position="139"/>
    </location>
</feature>
<reference evidence="6" key="1">
    <citation type="submission" date="2021-09" db="EMBL/GenBank/DDBJ databases">
        <title>Genomic analysis of Ralstonia spp.</title>
        <authorList>
            <person name="Aburjaile F."/>
            <person name="Ariute J.C."/>
            <person name="Pais A.K.L."/>
            <person name="Albuquerque G.M.R."/>
            <person name="Silva A.M.F."/>
            <person name="Brenig B."/>
            <person name="Azevedo V."/>
            <person name="Matiuzzi M."/>
            <person name="Ramos R."/>
            <person name="Goes-Neto A."/>
            <person name="Soares S."/>
            <person name="Iseppon A.M.B."/>
            <person name="Souza E."/>
            <person name="Gama M."/>
        </authorList>
    </citation>
    <scope>NUCLEOTIDE SEQUENCE</scope>
    <source>
        <strain evidence="6">B4</strain>
    </source>
</reference>
<dbReference type="GO" id="GO:0005886">
    <property type="term" value="C:plasma membrane"/>
    <property type="evidence" value="ECO:0007669"/>
    <property type="project" value="UniProtKB-SubCell"/>
</dbReference>
<keyword evidence="5" id="KW-0997">Cell inner membrane</keyword>
<protein>
    <recommendedName>
        <fullName evidence="5">Inner membrane-spanning protein YciB</fullName>
    </recommendedName>
</protein>
<dbReference type="RefSeq" id="WP_184850004.1">
    <property type="nucleotide sequence ID" value="NZ_JABZEH010000001.1"/>
</dbReference>
<dbReference type="PANTHER" id="PTHR36917:SF1">
    <property type="entry name" value="INNER MEMBRANE-SPANNING PROTEIN YCIB"/>
    <property type="match status" value="1"/>
</dbReference>
<dbReference type="HAMAP" id="MF_00189">
    <property type="entry name" value="YciB"/>
    <property type="match status" value="1"/>
</dbReference>
<dbReference type="InterPro" id="IPR006008">
    <property type="entry name" value="YciB"/>
</dbReference>
<feature type="transmembrane region" description="Helical" evidence="5">
    <location>
        <begin position="53"/>
        <end position="74"/>
    </location>
</feature>
<feature type="transmembrane region" description="Helical" evidence="5">
    <location>
        <begin position="12"/>
        <end position="41"/>
    </location>
</feature>
<evidence type="ECO:0000256" key="5">
    <source>
        <dbReference type="HAMAP-Rule" id="MF_00189"/>
    </source>
</evidence>
<organism evidence="6 7">
    <name type="scientific">Ralstonia solanacearum</name>
    <name type="common">Pseudomonas solanacearum</name>
    <dbReference type="NCBI Taxonomy" id="305"/>
    <lineage>
        <taxon>Bacteria</taxon>
        <taxon>Pseudomonadati</taxon>
        <taxon>Pseudomonadota</taxon>
        <taxon>Betaproteobacteria</taxon>
        <taxon>Burkholderiales</taxon>
        <taxon>Burkholderiaceae</taxon>
        <taxon>Ralstonia</taxon>
        <taxon>Ralstonia solanacearum species complex</taxon>
    </lineage>
</organism>
<gene>
    <name evidence="5" type="primary">yciB</name>
    <name evidence="6" type="ORF">LBW55_13595</name>
</gene>